<dbReference type="FunFam" id="3.40.50.2000:FF:000107">
    <property type="entry name" value="Glycosyltransferase"/>
    <property type="match status" value="1"/>
</dbReference>
<dbReference type="GO" id="GO:0016757">
    <property type="term" value="F:glycosyltransferase activity"/>
    <property type="evidence" value="ECO:0007669"/>
    <property type="project" value="UniProtKB-KW"/>
</dbReference>
<dbReference type="PROSITE" id="PS00375">
    <property type="entry name" value="UDPGT"/>
    <property type="match status" value="1"/>
</dbReference>
<accession>A0ABD3J621</accession>
<dbReference type="CDD" id="cd03784">
    <property type="entry name" value="GT1_Gtf-like"/>
    <property type="match status" value="1"/>
</dbReference>
<dbReference type="EC" id="2.4.1.-" evidence="5"/>
<evidence type="ECO:0000256" key="2">
    <source>
        <dbReference type="ARBA" id="ARBA00022676"/>
    </source>
</evidence>
<evidence type="ECO:0000313" key="7">
    <source>
        <dbReference type="Proteomes" id="UP001634007"/>
    </source>
</evidence>
<protein>
    <recommendedName>
        <fullName evidence="5">Glycosyltransferase</fullName>
        <ecNumber evidence="5">2.4.1.-</ecNumber>
    </recommendedName>
</protein>
<keyword evidence="7" id="KW-1185">Reference proteome</keyword>
<dbReference type="SUPFAM" id="SSF53756">
    <property type="entry name" value="UDP-Glycosyltransferase/glycogen phosphorylase"/>
    <property type="match status" value="1"/>
</dbReference>
<dbReference type="Pfam" id="PF00201">
    <property type="entry name" value="UDPGT"/>
    <property type="match status" value="1"/>
</dbReference>
<evidence type="ECO:0000256" key="5">
    <source>
        <dbReference type="RuleBase" id="RU362057"/>
    </source>
</evidence>
<evidence type="ECO:0000256" key="1">
    <source>
        <dbReference type="ARBA" id="ARBA00009995"/>
    </source>
</evidence>
<sequence length="477" mass="52215">MGSLTSDDPIHVVLFPFMSKGHAIPILHLARLLLLRRLAAAVTVFTTPSNLPFVSRHLAGTLASAVSLPFPGDIPGLPTGVESTDALPSMSLFPAFATGTVLMQPSLEAELQRLHPRPTFMVSDGFLWWTLDSASKLGIPRLVFYGMSNYSMALSRAAGVENHLRGPTAEDEPFTLNAFPWIKLTKNDFERYFFQSLTEDNPQLEFIMKAMVATQKSNGLVVNSFQELESTFLDYWNRESGLGAWCIGPLLPLEHPVVGDPPLRTPWAEWLDRKRAGGERVLYAAFGSQAEIPAAQLQEIALGLESSGASFLWVIKRKESDIMADIDSGFEDRVSGRGMVVREWVDQRGILIHGSVQGFLSHCGWNSVLESLCAGVPILAWPMMAEQPLNARMVAEEMGAGLRVEAADGTVRGFVRGEGLAEAVRELMEGERGEAARKKAKEVAETARKAVEEGGSSWTALGTLVEEISRQRKDHAA</sequence>
<dbReference type="EMBL" id="JBJKBG010000009">
    <property type="protein sequence ID" value="KAL3723166.1"/>
    <property type="molecule type" value="Genomic_DNA"/>
</dbReference>
<keyword evidence="2 4" id="KW-0328">Glycosyltransferase</keyword>
<comment type="caution">
    <text evidence="6">The sequence shown here is derived from an EMBL/GenBank/DDBJ whole genome shotgun (WGS) entry which is preliminary data.</text>
</comment>
<dbReference type="AlphaFoldDB" id="A0ABD3J621"/>
<evidence type="ECO:0000313" key="6">
    <source>
        <dbReference type="EMBL" id="KAL3723166.1"/>
    </source>
</evidence>
<dbReference type="InterPro" id="IPR035595">
    <property type="entry name" value="UDP_glycos_trans_CS"/>
</dbReference>
<evidence type="ECO:0000256" key="3">
    <source>
        <dbReference type="ARBA" id="ARBA00022679"/>
    </source>
</evidence>
<dbReference type="Gene3D" id="3.40.50.2000">
    <property type="entry name" value="Glycogen Phosphorylase B"/>
    <property type="match status" value="2"/>
</dbReference>
<dbReference type="InterPro" id="IPR002213">
    <property type="entry name" value="UDP_glucos_trans"/>
</dbReference>
<gene>
    <name evidence="6" type="ORF">ACJRO7_035357</name>
</gene>
<dbReference type="PANTHER" id="PTHR48047">
    <property type="entry name" value="GLYCOSYLTRANSFERASE"/>
    <property type="match status" value="1"/>
</dbReference>
<dbReference type="Proteomes" id="UP001634007">
    <property type="component" value="Unassembled WGS sequence"/>
</dbReference>
<evidence type="ECO:0000256" key="4">
    <source>
        <dbReference type="RuleBase" id="RU003718"/>
    </source>
</evidence>
<reference evidence="6 7" key="1">
    <citation type="submission" date="2024-11" db="EMBL/GenBank/DDBJ databases">
        <title>Chromosome-level genome assembly of Eucalyptus globulus Labill. provides insights into its genome evolution.</title>
        <authorList>
            <person name="Li X."/>
        </authorList>
    </citation>
    <scope>NUCLEOTIDE SEQUENCE [LARGE SCALE GENOMIC DNA]</scope>
    <source>
        <strain evidence="6">CL2024</strain>
        <tissue evidence="6">Fresh tender leaves</tissue>
    </source>
</reference>
<organism evidence="6 7">
    <name type="scientific">Eucalyptus globulus</name>
    <name type="common">Tasmanian blue gum</name>
    <dbReference type="NCBI Taxonomy" id="34317"/>
    <lineage>
        <taxon>Eukaryota</taxon>
        <taxon>Viridiplantae</taxon>
        <taxon>Streptophyta</taxon>
        <taxon>Embryophyta</taxon>
        <taxon>Tracheophyta</taxon>
        <taxon>Spermatophyta</taxon>
        <taxon>Magnoliopsida</taxon>
        <taxon>eudicotyledons</taxon>
        <taxon>Gunneridae</taxon>
        <taxon>Pentapetalae</taxon>
        <taxon>rosids</taxon>
        <taxon>malvids</taxon>
        <taxon>Myrtales</taxon>
        <taxon>Myrtaceae</taxon>
        <taxon>Myrtoideae</taxon>
        <taxon>Eucalypteae</taxon>
        <taxon>Eucalyptus</taxon>
    </lineage>
</organism>
<name>A0ABD3J621_EUCGL</name>
<proteinExistence type="inferred from homology"/>
<keyword evidence="3 4" id="KW-0808">Transferase</keyword>
<comment type="similarity">
    <text evidence="1 4">Belongs to the UDP-glycosyltransferase family.</text>
</comment>
<dbReference type="PANTHER" id="PTHR48047:SF51">
    <property type="entry name" value="GLYCOSYLTRANSFERASE"/>
    <property type="match status" value="1"/>
</dbReference>